<accession>A0A8S5PLS9</accession>
<feature type="compositionally biased region" description="Low complexity" evidence="1">
    <location>
        <begin position="56"/>
        <end position="74"/>
    </location>
</feature>
<evidence type="ECO:0000313" key="2">
    <source>
        <dbReference type="EMBL" id="DAE08030.1"/>
    </source>
</evidence>
<sequence>MTGALPAVEGLVLLTFSIHGCKRLLHPTRIGYHAAREMSSAVMTASHPPDIRRSRALSARSPPSRPRSCPRSAAGTCSGW</sequence>
<proteinExistence type="predicted"/>
<dbReference type="EMBL" id="BK015461">
    <property type="protein sequence ID" value="DAE08030.1"/>
    <property type="molecule type" value="Genomic_DNA"/>
</dbReference>
<name>A0A8S5PLS9_9CAUD</name>
<reference evidence="2" key="1">
    <citation type="journal article" date="2021" name="Proc. Natl. Acad. Sci. U.S.A.">
        <title>A Catalog of Tens of Thousands of Viruses from Human Metagenomes Reveals Hidden Associations with Chronic Diseases.</title>
        <authorList>
            <person name="Tisza M.J."/>
            <person name="Buck C.B."/>
        </authorList>
    </citation>
    <scope>NUCLEOTIDE SEQUENCE</scope>
    <source>
        <strain evidence="2">CtisV53</strain>
    </source>
</reference>
<organism evidence="2">
    <name type="scientific">Myoviridae sp. ctisV53</name>
    <dbReference type="NCBI Taxonomy" id="2825156"/>
    <lineage>
        <taxon>Viruses</taxon>
        <taxon>Duplodnaviria</taxon>
        <taxon>Heunggongvirae</taxon>
        <taxon>Uroviricota</taxon>
        <taxon>Caudoviricetes</taxon>
    </lineage>
</organism>
<protein>
    <submittedName>
        <fullName evidence="2">Uncharacterized protein</fullName>
    </submittedName>
</protein>
<feature type="region of interest" description="Disordered" evidence="1">
    <location>
        <begin position="39"/>
        <end position="80"/>
    </location>
</feature>
<evidence type="ECO:0000256" key="1">
    <source>
        <dbReference type="SAM" id="MobiDB-lite"/>
    </source>
</evidence>